<sequence length="31" mass="3776">MLSGHSALTRSFWDLKTKYWDLKTKELKNMF</sequence>
<reference evidence="1 2" key="1">
    <citation type="journal article" date="2009" name="Proc. Natl. Acad. Sci. U.S.A.">
        <title>Hamiltonella defensa, genome evolution of protective bacterial endosymbiont from pathogenic ancestors.</title>
        <authorList>
            <person name="Degnan P.H."/>
            <person name="Yu Y."/>
            <person name="Sisneros N."/>
            <person name="Wing R.A."/>
            <person name="Moran N.A."/>
        </authorList>
    </citation>
    <scope>NUCLEOTIDE SEQUENCE [LARGE SCALE GENOMIC DNA]</scope>
    <source>
        <strain evidence="2">5AT</strain>
    </source>
</reference>
<name>C4K605_HAMD5</name>
<keyword evidence="2" id="KW-1185">Reference proteome</keyword>
<gene>
    <name evidence="1" type="ordered locus">HDEF_1357</name>
</gene>
<organism evidence="1 2">
    <name type="scientific">Hamiltonella defensa subsp. Acyrthosiphon pisum (strain 5AT)</name>
    <dbReference type="NCBI Taxonomy" id="572265"/>
    <lineage>
        <taxon>Bacteria</taxon>
        <taxon>Pseudomonadati</taxon>
        <taxon>Pseudomonadota</taxon>
        <taxon>Gammaproteobacteria</taxon>
        <taxon>Enterobacterales</taxon>
        <taxon>Enterobacteriaceae</taxon>
        <taxon>aphid secondary symbionts</taxon>
        <taxon>Candidatus Williamhamiltonella</taxon>
    </lineage>
</organism>
<dbReference type="EMBL" id="CP001277">
    <property type="protein sequence ID" value="ACQ67998.1"/>
    <property type="molecule type" value="Genomic_DNA"/>
</dbReference>
<proteinExistence type="predicted"/>
<dbReference type="Proteomes" id="UP000002334">
    <property type="component" value="Chromosome"/>
</dbReference>
<accession>C4K605</accession>
<dbReference type="HOGENOM" id="CLU_3396871_0_0_6"/>
<dbReference type="KEGG" id="hde:HDEF_1357"/>
<dbReference type="AlphaFoldDB" id="C4K605"/>
<protein>
    <submittedName>
        <fullName evidence="1">Uncharacterized protein</fullName>
    </submittedName>
</protein>
<evidence type="ECO:0000313" key="2">
    <source>
        <dbReference type="Proteomes" id="UP000002334"/>
    </source>
</evidence>
<evidence type="ECO:0000313" key="1">
    <source>
        <dbReference type="EMBL" id="ACQ67998.1"/>
    </source>
</evidence>